<proteinExistence type="inferred from homology"/>
<dbReference type="GeneID" id="87809165"/>
<dbReference type="Pfam" id="PF15459">
    <property type="entry name" value="RRP14"/>
    <property type="match status" value="1"/>
</dbReference>
<dbReference type="RefSeq" id="XP_062628481.1">
    <property type="nucleotide sequence ID" value="XM_062772497.1"/>
</dbReference>
<dbReference type="Proteomes" id="UP000827549">
    <property type="component" value="Chromosome 4"/>
</dbReference>
<accession>A0AAF0YER3</accession>
<keyword evidence="3" id="KW-0539">Nucleus</keyword>
<feature type="domain" description="Ribosomal RNA-processing protein 14/surfeit locus protein 6 C-terminal" evidence="5">
    <location>
        <begin position="158"/>
        <end position="336"/>
    </location>
</feature>
<evidence type="ECO:0000256" key="1">
    <source>
        <dbReference type="ARBA" id="ARBA00004123"/>
    </source>
</evidence>
<evidence type="ECO:0000259" key="6">
    <source>
        <dbReference type="Pfam" id="PF15459"/>
    </source>
</evidence>
<organism evidence="7 8">
    <name type="scientific">Vanrija pseudolonga</name>
    <dbReference type="NCBI Taxonomy" id="143232"/>
    <lineage>
        <taxon>Eukaryota</taxon>
        <taxon>Fungi</taxon>
        <taxon>Dikarya</taxon>
        <taxon>Basidiomycota</taxon>
        <taxon>Agaricomycotina</taxon>
        <taxon>Tremellomycetes</taxon>
        <taxon>Trichosporonales</taxon>
        <taxon>Trichosporonaceae</taxon>
        <taxon>Vanrija</taxon>
    </lineage>
</organism>
<dbReference type="InterPro" id="IPR029188">
    <property type="entry name" value="Rrp14_N"/>
</dbReference>
<dbReference type="Pfam" id="PF04935">
    <property type="entry name" value="SURF6"/>
    <property type="match status" value="1"/>
</dbReference>
<comment type="similarity">
    <text evidence="2">Belongs to the SURF6 family.</text>
</comment>
<feature type="compositionally biased region" description="Basic and acidic residues" evidence="4">
    <location>
        <begin position="252"/>
        <end position="310"/>
    </location>
</feature>
<gene>
    <name evidence="7" type="primary">RRP14</name>
    <name evidence="7" type="ORF">LOC62_04G005938</name>
</gene>
<dbReference type="GO" id="GO:0005730">
    <property type="term" value="C:nucleolus"/>
    <property type="evidence" value="ECO:0007669"/>
    <property type="project" value="TreeGrafter"/>
</dbReference>
<dbReference type="GO" id="GO:0003677">
    <property type="term" value="F:DNA binding"/>
    <property type="evidence" value="ECO:0007669"/>
    <property type="project" value="TreeGrafter"/>
</dbReference>
<protein>
    <submittedName>
        <fullName evidence="7">Ribosomal RNA-processing protein 14</fullName>
    </submittedName>
</protein>
<evidence type="ECO:0000259" key="5">
    <source>
        <dbReference type="Pfam" id="PF04935"/>
    </source>
</evidence>
<dbReference type="PANTHER" id="PTHR14369">
    <property type="entry name" value="SURFEIT LOCUS PROTEIN 6"/>
    <property type="match status" value="1"/>
</dbReference>
<dbReference type="AlphaFoldDB" id="A0AAF0YER3"/>
<evidence type="ECO:0000256" key="3">
    <source>
        <dbReference type="ARBA" id="ARBA00023242"/>
    </source>
</evidence>
<evidence type="ECO:0000256" key="4">
    <source>
        <dbReference type="SAM" id="MobiDB-lite"/>
    </source>
</evidence>
<dbReference type="GO" id="GO:0042274">
    <property type="term" value="P:ribosomal small subunit biogenesis"/>
    <property type="evidence" value="ECO:0007669"/>
    <property type="project" value="TreeGrafter"/>
</dbReference>
<comment type="subcellular location">
    <subcellularLocation>
        <location evidence="1">Nucleus</location>
    </subcellularLocation>
</comment>
<dbReference type="EMBL" id="CP086717">
    <property type="protein sequence ID" value="WOO82449.1"/>
    <property type="molecule type" value="Genomic_DNA"/>
</dbReference>
<sequence>MAALAPAAAVPEPSGAAAHDPALLASLEARNAVFSSLLALIPQQYYLGPSEEQLDSRWMKKKKRKTGEEIKEHKKKAKQDKLDPANLSSTGADAAPAPSSVPDIPPALMPLPQRRFGALPPAASIGDLRDRMKTRLDAFKRQRGVDEDAEDDDPQSRSALEAARREKRGEMRDKRRKERKEERKKARLEPTAKTAKTQLLVPQLPRETDSVTFPSVALPSAAKSRAPLKKLANAGQALAHLEKHQNKLASLPEDKRREAEERDRWAKAEERAAGGKVADDEKVLKKAVKREEKRKAKGGKEWVERKRTLEKAQAASIKKRNDNIAARADGKRNKRLGIKDKSGDKKAGGKSKKGRPGFEGKSKDKKAAVKKRA</sequence>
<feature type="compositionally biased region" description="Basic and acidic residues" evidence="4">
    <location>
        <begin position="162"/>
        <end position="190"/>
    </location>
</feature>
<evidence type="ECO:0000256" key="2">
    <source>
        <dbReference type="ARBA" id="ARBA00005904"/>
    </source>
</evidence>
<dbReference type="GO" id="GO:0003723">
    <property type="term" value="F:RNA binding"/>
    <property type="evidence" value="ECO:0007669"/>
    <property type="project" value="TreeGrafter"/>
</dbReference>
<reference evidence="7" key="1">
    <citation type="submission" date="2023-10" db="EMBL/GenBank/DDBJ databases">
        <authorList>
            <person name="Noh H."/>
        </authorList>
    </citation>
    <scope>NUCLEOTIDE SEQUENCE</scope>
    <source>
        <strain evidence="7">DUCC4014</strain>
    </source>
</reference>
<evidence type="ECO:0000313" key="7">
    <source>
        <dbReference type="EMBL" id="WOO82449.1"/>
    </source>
</evidence>
<feature type="compositionally biased region" description="Basic and acidic residues" evidence="4">
    <location>
        <begin position="356"/>
        <end position="367"/>
    </location>
</feature>
<feature type="compositionally biased region" description="Basic and acidic residues" evidence="4">
    <location>
        <begin position="337"/>
        <end position="347"/>
    </location>
</feature>
<name>A0AAF0YER3_9TREE</name>
<dbReference type="PANTHER" id="PTHR14369:SF0">
    <property type="entry name" value="SURFEIT LOCUS PROTEIN 6"/>
    <property type="match status" value="1"/>
</dbReference>
<dbReference type="InterPro" id="IPR007019">
    <property type="entry name" value="SURF6"/>
</dbReference>
<feature type="domain" description="Ribosomal RNA-processing protein 14 N-terminal" evidence="6">
    <location>
        <begin position="26"/>
        <end position="85"/>
    </location>
</feature>
<feature type="region of interest" description="Disordered" evidence="4">
    <location>
        <begin position="245"/>
        <end position="373"/>
    </location>
</feature>
<dbReference type="InterPro" id="IPR029190">
    <property type="entry name" value="Rrp14/SURF6_C"/>
</dbReference>
<keyword evidence="8" id="KW-1185">Reference proteome</keyword>
<dbReference type="GO" id="GO:0042273">
    <property type="term" value="P:ribosomal large subunit biogenesis"/>
    <property type="evidence" value="ECO:0007669"/>
    <property type="project" value="TreeGrafter"/>
</dbReference>
<feature type="compositionally biased region" description="Basic and acidic residues" evidence="4">
    <location>
        <begin position="127"/>
        <end position="146"/>
    </location>
</feature>
<evidence type="ECO:0000313" key="8">
    <source>
        <dbReference type="Proteomes" id="UP000827549"/>
    </source>
</evidence>
<feature type="region of interest" description="Disordered" evidence="4">
    <location>
        <begin position="52"/>
        <end position="210"/>
    </location>
</feature>
<feature type="compositionally biased region" description="Low complexity" evidence="4">
    <location>
        <begin position="92"/>
        <end position="102"/>
    </location>
</feature>